<dbReference type="InterPro" id="IPR049492">
    <property type="entry name" value="BD-FAE-like_dom"/>
</dbReference>
<dbReference type="Proteomes" id="UP001497392">
    <property type="component" value="Unassembled WGS sequence"/>
</dbReference>
<evidence type="ECO:0000313" key="8">
    <source>
        <dbReference type="EMBL" id="CAL5224096.1"/>
    </source>
</evidence>
<sequence length="499" mass="55601">MTIGQQAGLASAFERAPERRRSIEYSLNGHATARHQPQARRRASMGAVKASPEPAEAITMEASTPSPDPEPVPSRPSPRSYDSRKSATYARSVSRTLSWGGARLDENQLQERAMRITGTHMDELMDGLSQGQPAPQTSLQNAILALQETFLIFRLAVLLYSYLGLGTRWMGKLIRLIVYSVLLLPGFIQMGIFYFLSPRVTRSLVYGLAARNRLDLYRPPSKYKRPPEGYKVVIYITGGAWTIGYKAWGSLLGRRLSKAKVLVYCLDYRNFPQGTMLDMMRDVNTGIRWILHHTHFHGGDPNQVYLVGQSCGAQLAAMALITQAEQSYQKAQLPGGFPAWQPQRVRAMVGISGVYNCFDLADHFNRRGLYRKLFDNIMSVNGQPNLKLFSPTYCIKGVEWGKSLPPVLLLHGTSDTCALVSNATQFSQALEEAGAQVELKYYDGETHTSPLIENPMRGGHDKLVDDILACVFGHNDLSPWQMPLCPGFLINIAAWICPF</sequence>
<keyword evidence="6" id="KW-0472">Membrane</keyword>
<keyword evidence="6" id="KW-0812">Transmembrane</keyword>
<comment type="catalytic activity">
    <reaction evidence="4">
        <text>[protein]-C-terminal S-[(2E,6E)-farnesyl]-L-cysteine methyl ester + H2O = [protein]-C-terminal S-[(2E,6E)-farnesyl]-L-cysteine + methanol + H(+)</text>
        <dbReference type="Rhea" id="RHEA:48520"/>
        <dbReference type="Rhea" id="RHEA-COMP:12125"/>
        <dbReference type="Rhea" id="RHEA-COMP:12126"/>
        <dbReference type="ChEBI" id="CHEBI:15377"/>
        <dbReference type="ChEBI" id="CHEBI:15378"/>
        <dbReference type="ChEBI" id="CHEBI:17790"/>
        <dbReference type="ChEBI" id="CHEBI:90510"/>
        <dbReference type="ChEBI" id="CHEBI:90511"/>
        <dbReference type="EC" id="3.1.1.n2"/>
    </reaction>
</comment>
<keyword evidence="6" id="KW-1133">Transmembrane helix</keyword>
<comment type="similarity">
    <text evidence="2">Belongs to the AB hydrolase superfamily. Isoprenylcysteine methylesterase family.</text>
</comment>
<dbReference type="Gene3D" id="3.40.50.1820">
    <property type="entry name" value="alpha/beta hydrolase"/>
    <property type="match status" value="1"/>
</dbReference>
<proteinExistence type="inferred from homology"/>
<gene>
    <name evidence="8" type="primary">g6725</name>
    <name evidence="8" type="ORF">VP750_LOCUS5755</name>
</gene>
<evidence type="ECO:0000256" key="1">
    <source>
        <dbReference type="ARBA" id="ARBA00022801"/>
    </source>
</evidence>
<dbReference type="SUPFAM" id="SSF53474">
    <property type="entry name" value="alpha/beta-Hydrolases"/>
    <property type="match status" value="1"/>
</dbReference>
<feature type="domain" description="BD-FAE-like" evidence="7">
    <location>
        <begin position="214"/>
        <end position="430"/>
    </location>
</feature>
<feature type="transmembrane region" description="Helical" evidence="6">
    <location>
        <begin position="176"/>
        <end position="196"/>
    </location>
</feature>
<accession>A0ABP1FXB2</accession>
<feature type="transmembrane region" description="Helical" evidence="6">
    <location>
        <begin position="142"/>
        <end position="164"/>
    </location>
</feature>
<dbReference type="PANTHER" id="PTHR48081">
    <property type="entry name" value="AB HYDROLASE SUPERFAMILY PROTEIN C4A8.06C"/>
    <property type="match status" value="1"/>
</dbReference>
<evidence type="ECO:0000256" key="5">
    <source>
        <dbReference type="SAM" id="MobiDB-lite"/>
    </source>
</evidence>
<evidence type="ECO:0000256" key="6">
    <source>
        <dbReference type="SAM" id="Phobius"/>
    </source>
</evidence>
<name>A0ABP1FXB2_9CHLO</name>
<dbReference type="EC" id="3.1.1.n2" evidence="3"/>
<dbReference type="Pfam" id="PF20434">
    <property type="entry name" value="BD-FAE"/>
    <property type="match status" value="1"/>
</dbReference>
<reference evidence="8 9" key="1">
    <citation type="submission" date="2024-06" db="EMBL/GenBank/DDBJ databases">
        <authorList>
            <person name="Kraege A."/>
            <person name="Thomma B."/>
        </authorList>
    </citation>
    <scope>NUCLEOTIDE SEQUENCE [LARGE SCALE GENOMIC DNA]</scope>
</reference>
<feature type="compositionally biased region" description="Pro residues" evidence="5">
    <location>
        <begin position="66"/>
        <end position="76"/>
    </location>
</feature>
<keyword evidence="1" id="KW-0378">Hydrolase</keyword>
<dbReference type="PANTHER" id="PTHR48081:SF33">
    <property type="entry name" value="KYNURENINE FORMAMIDASE"/>
    <property type="match status" value="1"/>
</dbReference>
<keyword evidence="9" id="KW-1185">Reference proteome</keyword>
<dbReference type="InterPro" id="IPR029058">
    <property type="entry name" value="AB_hydrolase_fold"/>
</dbReference>
<feature type="region of interest" description="Disordered" evidence="5">
    <location>
        <begin position="1"/>
        <end position="89"/>
    </location>
</feature>
<evidence type="ECO:0000313" key="9">
    <source>
        <dbReference type="Proteomes" id="UP001497392"/>
    </source>
</evidence>
<comment type="caution">
    <text evidence="8">The sequence shown here is derived from an EMBL/GenBank/DDBJ whole genome shotgun (WGS) entry which is preliminary data.</text>
</comment>
<dbReference type="EMBL" id="CAXHTA020000010">
    <property type="protein sequence ID" value="CAL5224096.1"/>
    <property type="molecule type" value="Genomic_DNA"/>
</dbReference>
<evidence type="ECO:0000256" key="4">
    <source>
        <dbReference type="ARBA" id="ARBA00049507"/>
    </source>
</evidence>
<dbReference type="InterPro" id="IPR050300">
    <property type="entry name" value="GDXG_lipolytic_enzyme"/>
</dbReference>
<evidence type="ECO:0000256" key="3">
    <source>
        <dbReference type="ARBA" id="ARBA00038928"/>
    </source>
</evidence>
<evidence type="ECO:0000256" key="2">
    <source>
        <dbReference type="ARBA" id="ARBA00038028"/>
    </source>
</evidence>
<evidence type="ECO:0000259" key="7">
    <source>
        <dbReference type="Pfam" id="PF20434"/>
    </source>
</evidence>
<protein>
    <recommendedName>
        <fullName evidence="3">protein-S-isoprenylcysteine alpha-carbonyl methylesterase</fullName>
        <ecNumber evidence="3">3.1.1.n2</ecNumber>
    </recommendedName>
</protein>
<organism evidence="8 9">
    <name type="scientific">Coccomyxa viridis</name>
    <dbReference type="NCBI Taxonomy" id="1274662"/>
    <lineage>
        <taxon>Eukaryota</taxon>
        <taxon>Viridiplantae</taxon>
        <taxon>Chlorophyta</taxon>
        <taxon>core chlorophytes</taxon>
        <taxon>Trebouxiophyceae</taxon>
        <taxon>Trebouxiophyceae incertae sedis</taxon>
        <taxon>Coccomyxaceae</taxon>
        <taxon>Coccomyxa</taxon>
    </lineage>
</organism>